<dbReference type="PROSITE" id="PS51745">
    <property type="entry name" value="PB1"/>
    <property type="match status" value="1"/>
</dbReference>
<dbReference type="PANTHER" id="PTHR21659">
    <property type="entry name" value="HYDROPHOBIC PROTEIN RCI2 LOW TEMPERATURE AND SALT RESPONSIVE PROTEIN LTI6 -RELATED"/>
    <property type="match status" value="1"/>
</dbReference>
<dbReference type="Pfam" id="PF01679">
    <property type="entry name" value="Pmp3"/>
    <property type="match status" value="1"/>
</dbReference>
<dbReference type="InterPro" id="IPR053793">
    <property type="entry name" value="PB1-like"/>
</dbReference>
<dbReference type="CDD" id="cd05992">
    <property type="entry name" value="PB1"/>
    <property type="match status" value="1"/>
</dbReference>
<dbReference type="SUPFAM" id="SSF54277">
    <property type="entry name" value="CAD &amp; PB1 domains"/>
    <property type="match status" value="1"/>
</dbReference>
<evidence type="ECO:0000259" key="7">
    <source>
        <dbReference type="PROSITE" id="PS51745"/>
    </source>
</evidence>
<dbReference type="Gene3D" id="3.10.20.90">
    <property type="entry name" value="Phosphatidylinositol 3-kinase Catalytic Subunit, Chain A, domain 1"/>
    <property type="match status" value="1"/>
</dbReference>
<dbReference type="AlphaFoldDB" id="A0A9W4SKE5"/>
<feature type="signal peptide" evidence="6">
    <location>
        <begin position="1"/>
        <end position="24"/>
    </location>
</feature>
<accession>A0A9W4SKE5</accession>
<keyword evidence="4" id="KW-1133">Transmembrane helix</keyword>
<comment type="caution">
    <text evidence="8">The sequence shown here is derived from an EMBL/GenBank/DDBJ whole genome shotgun (WGS) entry which is preliminary data.</text>
</comment>
<evidence type="ECO:0000256" key="3">
    <source>
        <dbReference type="ARBA" id="ARBA00022692"/>
    </source>
</evidence>
<dbReference type="Proteomes" id="UP001153678">
    <property type="component" value="Unassembled WGS sequence"/>
</dbReference>
<name>A0A9W4SKE5_9GLOM</name>
<dbReference type="Pfam" id="PF00564">
    <property type="entry name" value="PB1"/>
    <property type="match status" value="1"/>
</dbReference>
<evidence type="ECO:0000256" key="2">
    <source>
        <dbReference type="ARBA" id="ARBA00009530"/>
    </source>
</evidence>
<keyword evidence="3" id="KW-0812">Transmembrane</keyword>
<sequence length="270" mass="30756">MAVTFSDIFKIIFAVILPPLGVLLEKGCGADLCINILLTLLGYIPEYHESIDPAADDYKLRFRYKYLEEGISIFLNDNRCKIYIPVDNIEAISKIQSNVIVLTLNKDKDHASSVNYNSKEGYLEDDPIRNNIYKATSISMIVQESTPQQVIDMVGLHIHYLVNRSNKGTTRNHNSIWGRSSVIPSLPMKDKELLLKCHVGADIRILSFIQPIRYNVIKQKIQAAFEIAEISKLKYKDEEGEFITIINNADFDTASKLYLKGNKLEIWIVE</sequence>
<comment type="similarity">
    <text evidence="2">Belongs to the UPF0057 (PMP3) family.</text>
</comment>
<dbReference type="SMART" id="SM00666">
    <property type="entry name" value="PB1"/>
    <property type="match status" value="1"/>
</dbReference>
<feature type="chain" id="PRO_5040943316" evidence="6">
    <location>
        <begin position="25"/>
        <end position="270"/>
    </location>
</feature>
<dbReference type="OrthoDB" id="1594986at2759"/>
<evidence type="ECO:0000313" key="8">
    <source>
        <dbReference type="EMBL" id="CAI2171649.1"/>
    </source>
</evidence>
<comment type="subcellular location">
    <subcellularLocation>
        <location evidence="1">Membrane</location>
    </subcellularLocation>
</comment>
<dbReference type="InterPro" id="IPR000270">
    <property type="entry name" value="PB1_dom"/>
</dbReference>
<reference evidence="8" key="1">
    <citation type="submission" date="2022-08" db="EMBL/GenBank/DDBJ databases">
        <authorList>
            <person name="Kallberg Y."/>
            <person name="Tangrot J."/>
            <person name="Rosling A."/>
        </authorList>
    </citation>
    <scope>NUCLEOTIDE SEQUENCE</scope>
    <source>
        <strain evidence="8">Wild A</strain>
    </source>
</reference>
<keyword evidence="6" id="KW-0732">Signal</keyword>
<protein>
    <submittedName>
        <fullName evidence="8">10494_t:CDS:1</fullName>
    </submittedName>
</protein>
<gene>
    <name evidence="8" type="ORF">FWILDA_LOCUS5186</name>
</gene>
<evidence type="ECO:0000256" key="1">
    <source>
        <dbReference type="ARBA" id="ARBA00004370"/>
    </source>
</evidence>
<organism evidence="8 9">
    <name type="scientific">Funneliformis geosporum</name>
    <dbReference type="NCBI Taxonomy" id="1117311"/>
    <lineage>
        <taxon>Eukaryota</taxon>
        <taxon>Fungi</taxon>
        <taxon>Fungi incertae sedis</taxon>
        <taxon>Mucoromycota</taxon>
        <taxon>Glomeromycotina</taxon>
        <taxon>Glomeromycetes</taxon>
        <taxon>Glomerales</taxon>
        <taxon>Glomeraceae</taxon>
        <taxon>Funneliformis</taxon>
    </lineage>
</organism>
<evidence type="ECO:0000256" key="4">
    <source>
        <dbReference type="ARBA" id="ARBA00022989"/>
    </source>
</evidence>
<evidence type="ECO:0000256" key="6">
    <source>
        <dbReference type="SAM" id="SignalP"/>
    </source>
</evidence>
<feature type="domain" description="PB1" evidence="7">
    <location>
        <begin position="192"/>
        <end position="270"/>
    </location>
</feature>
<dbReference type="PROSITE" id="PS01309">
    <property type="entry name" value="UPF0057"/>
    <property type="match status" value="1"/>
</dbReference>
<keyword evidence="5" id="KW-0472">Membrane</keyword>
<dbReference type="GO" id="GO:0016020">
    <property type="term" value="C:membrane"/>
    <property type="evidence" value="ECO:0007669"/>
    <property type="project" value="UniProtKB-SubCell"/>
</dbReference>
<dbReference type="InterPro" id="IPR000612">
    <property type="entry name" value="PMP3"/>
</dbReference>
<keyword evidence="9" id="KW-1185">Reference proteome</keyword>
<evidence type="ECO:0000313" key="9">
    <source>
        <dbReference type="Proteomes" id="UP001153678"/>
    </source>
</evidence>
<evidence type="ECO:0000256" key="5">
    <source>
        <dbReference type="ARBA" id="ARBA00023136"/>
    </source>
</evidence>
<proteinExistence type="inferred from homology"/>
<dbReference type="EMBL" id="CAMKVN010000842">
    <property type="protein sequence ID" value="CAI2171649.1"/>
    <property type="molecule type" value="Genomic_DNA"/>
</dbReference>
<dbReference type="PANTHER" id="PTHR21659:SF42">
    <property type="entry name" value="UPF0057 MEMBRANE PROTEIN ZK632.10-RELATED"/>
    <property type="match status" value="1"/>
</dbReference>